<keyword evidence="2" id="KW-1185">Reference proteome</keyword>
<organism evidence="1 2">
    <name type="scientific">Kitasatospora indigofera</name>
    <dbReference type="NCBI Taxonomy" id="67307"/>
    <lineage>
        <taxon>Bacteria</taxon>
        <taxon>Bacillati</taxon>
        <taxon>Actinomycetota</taxon>
        <taxon>Actinomycetes</taxon>
        <taxon>Kitasatosporales</taxon>
        <taxon>Streptomycetaceae</taxon>
        <taxon>Kitasatospora</taxon>
    </lineage>
</organism>
<evidence type="ECO:0008006" key="3">
    <source>
        <dbReference type="Google" id="ProtNLM"/>
    </source>
</evidence>
<proteinExistence type="predicted"/>
<reference evidence="1" key="1">
    <citation type="journal article" date="2014" name="Int. J. Syst. Evol. Microbiol.">
        <title>Complete genome sequence of Corynebacterium casei LMG S-19264T (=DSM 44701T), isolated from a smear-ripened cheese.</title>
        <authorList>
            <consortium name="US DOE Joint Genome Institute (JGI-PGF)"/>
            <person name="Walter F."/>
            <person name="Albersmeier A."/>
            <person name="Kalinowski J."/>
            <person name="Ruckert C."/>
        </authorList>
    </citation>
    <scope>NUCLEOTIDE SEQUENCE</scope>
    <source>
        <strain evidence="1">JCM 4646</strain>
    </source>
</reference>
<name>A0A919G0H7_9ACTN</name>
<accession>A0A919G0H7</accession>
<dbReference type="GeneID" id="95354977"/>
<comment type="caution">
    <text evidence="1">The sequence shown here is derived from an EMBL/GenBank/DDBJ whole genome shotgun (WGS) entry which is preliminary data.</text>
</comment>
<evidence type="ECO:0000313" key="2">
    <source>
        <dbReference type="Proteomes" id="UP000617734"/>
    </source>
</evidence>
<protein>
    <recommendedName>
        <fullName evidence="3">DUF2771 domain-containing protein</fullName>
    </recommendedName>
</protein>
<evidence type="ECO:0000313" key="1">
    <source>
        <dbReference type="EMBL" id="GHH75917.1"/>
    </source>
</evidence>
<dbReference type="EMBL" id="BNBO01000027">
    <property type="protein sequence ID" value="GHH75917.1"/>
    <property type="molecule type" value="Genomic_DNA"/>
</dbReference>
<sequence>MSLSTRVIAAVGAVVVIGAGTVGGSIAYATGQDQPSDKRVTVTVGRSSQEIDRPFCGGTGTAMTENEQADCQTKAKEALADGKIPSSDVVASDRIGVGVTPQVADKGWFAFTNGGQQGQFSLANANKGQTWSGSVPASTALSATGKTLLTVVESDPKTQDIYAVWYFQLTTQDA</sequence>
<reference evidence="1" key="2">
    <citation type="submission" date="2020-09" db="EMBL/GenBank/DDBJ databases">
        <authorList>
            <person name="Sun Q."/>
            <person name="Ohkuma M."/>
        </authorList>
    </citation>
    <scope>NUCLEOTIDE SEQUENCE</scope>
    <source>
        <strain evidence="1">JCM 4646</strain>
    </source>
</reference>
<gene>
    <name evidence="1" type="ORF">GCM10018781_45940</name>
</gene>
<dbReference type="RefSeq" id="WP_190212775.1">
    <property type="nucleotide sequence ID" value="NZ_BNBO01000027.1"/>
</dbReference>
<dbReference type="Proteomes" id="UP000617734">
    <property type="component" value="Unassembled WGS sequence"/>
</dbReference>
<dbReference type="AlphaFoldDB" id="A0A919G0H7"/>